<gene>
    <name evidence="2" type="ORF">LNINA_LOCUS9392</name>
</gene>
<feature type="compositionally biased region" description="Polar residues" evidence="1">
    <location>
        <begin position="28"/>
        <end position="40"/>
    </location>
</feature>
<feature type="non-terminal residue" evidence="2">
    <location>
        <position position="40"/>
    </location>
</feature>
<organism evidence="2 3">
    <name type="scientific">Leptosia nina</name>
    <dbReference type="NCBI Taxonomy" id="320188"/>
    <lineage>
        <taxon>Eukaryota</taxon>
        <taxon>Metazoa</taxon>
        <taxon>Ecdysozoa</taxon>
        <taxon>Arthropoda</taxon>
        <taxon>Hexapoda</taxon>
        <taxon>Insecta</taxon>
        <taxon>Pterygota</taxon>
        <taxon>Neoptera</taxon>
        <taxon>Endopterygota</taxon>
        <taxon>Lepidoptera</taxon>
        <taxon>Glossata</taxon>
        <taxon>Ditrysia</taxon>
        <taxon>Papilionoidea</taxon>
        <taxon>Pieridae</taxon>
        <taxon>Pierinae</taxon>
        <taxon>Leptosia</taxon>
    </lineage>
</organism>
<proteinExistence type="predicted"/>
<evidence type="ECO:0000313" key="3">
    <source>
        <dbReference type="Proteomes" id="UP001497472"/>
    </source>
</evidence>
<dbReference type="Proteomes" id="UP001497472">
    <property type="component" value="Unassembled WGS sequence"/>
</dbReference>
<feature type="compositionally biased region" description="Polar residues" evidence="1">
    <location>
        <begin position="1"/>
        <end position="10"/>
    </location>
</feature>
<name>A0AAV1JLT4_9NEOP</name>
<evidence type="ECO:0000256" key="1">
    <source>
        <dbReference type="SAM" id="MobiDB-lite"/>
    </source>
</evidence>
<reference evidence="2 3" key="1">
    <citation type="submission" date="2023-11" db="EMBL/GenBank/DDBJ databases">
        <authorList>
            <person name="Okamura Y."/>
        </authorList>
    </citation>
    <scope>NUCLEOTIDE SEQUENCE [LARGE SCALE GENOMIC DNA]</scope>
</reference>
<dbReference type="EMBL" id="CAVLEF010000058">
    <property type="protein sequence ID" value="CAK1550153.1"/>
    <property type="molecule type" value="Genomic_DNA"/>
</dbReference>
<evidence type="ECO:0000313" key="2">
    <source>
        <dbReference type="EMBL" id="CAK1550153.1"/>
    </source>
</evidence>
<accession>A0AAV1JLT4</accession>
<feature type="region of interest" description="Disordered" evidence="1">
    <location>
        <begin position="1"/>
        <end position="40"/>
    </location>
</feature>
<comment type="caution">
    <text evidence="2">The sequence shown here is derived from an EMBL/GenBank/DDBJ whole genome shotgun (WGS) entry which is preliminary data.</text>
</comment>
<sequence>MEQRTLSGRYSQGERARSSTARRPVRQHSPTGGENVPQGQ</sequence>
<protein>
    <submittedName>
        <fullName evidence="2">Uncharacterized protein</fullName>
    </submittedName>
</protein>
<keyword evidence="3" id="KW-1185">Reference proteome</keyword>
<dbReference type="AlphaFoldDB" id="A0AAV1JLT4"/>